<evidence type="ECO:0000313" key="2">
    <source>
        <dbReference type="Proteomes" id="UP000248840"/>
    </source>
</evidence>
<sequence>METITKYILLLFLLGTGTLAAQESKIIKKGLINMQLTLSPSKMLSTNESYFYLHGALEGFVTNTLSFSGESYYSMGAMGTQESTFQYNHNLFFGASKHFVSNNHDLYIGLQPGVSFTKINSNLVPDIESKMGVNPVISEVVGYNFYVNKLFHFFVETRFIEGTHKYTLAKSLNEVRFSAGLAFNINAF</sequence>
<organism evidence="1 2">
    <name type="scientific">Flavobacterium aciduliphilum</name>
    <dbReference type="NCBI Taxonomy" id="1101402"/>
    <lineage>
        <taxon>Bacteria</taxon>
        <taxon>Pseudomonadati</taxon>
        <taxon>Bacteroidota</taxon>
        <taxon>Flavobacteriia</taxon>
        <taxon>Flavobacteriales</taxon>
        <taxon>Flavobacteriaceae</taxon>
        <taxon>Flavobacterium</taxon>
    </lineage>
</organism>
<name>A0A328YZV8_9FLAO</name>
<dbReference type="RefSeq" id="WP_112111926.1">
    <property type="nucleotide sequence ID" value="NZ_QLSZ01000001.1"/>
</dbReference>
<comment type="caution">
    <text evidence="1">The sequence shown here is derived from an EMBL/GenBank/DDBJ whole genome shotgun (WGS) entry which is preliminary data.</text>
</comment>
<evidence type="ECO:0008006" key="3">
    <source>
        <dbReference type="Google" id="ProtNLM"/>
    </source>
</evidence>
<keyword evidence="2" id="KW-1185">Reference proteome</keyword>
<dbReference type="Proteomes" id="UP000248840">
    <property type="component" value="Unassembled WGS sequence"/>
</dbReference>
<evidence type="ECO:0000313" key="1">
    <source>
        <dbReference type="EMBL" id="RAR75556.1"/>
    </source>
</evidence>
<dbReference type="AlphaFoldDB" id="A0A328YZV8"/>
<proteinExistence type="predicted"/>
<protein>
    <recommendedName>
        <fullName evidence="3">Outer membrane protein with beta-barrel domain</fullName>
    </recommendedName>
</protein>
<accession>A0A328YZV8</accession>
<dbReference type="EMBL" id="QLSZ01000001">
    <property type="protein sequence ID" value="RAR75556.1"/>
    <property type="molecule type" value="Genomic_DNA"/>
</dbReference>
<reference evidence="1 2" key="1">
    <citation type="submission" date="2018-06" db="EMBL/GenBank/DDBJ databases">
        <title>Genomic Encyclopedia of Archaeal and Bacterial Type Strains, Phase II (KMG-II): from individual species to whole genera.</title>
        <authorList>
            <person name="Goeker M."/>
        </authorList>
    </citation>
    <scope>NUCLEOTIDE SEQUENCE [LARGE SCALE GENOMIC DNA]</scope>
    <source>
        <strain evidence="1 2">DSM 25663</strain>
    </source>
</reference>
<gene>
    <name evidence="1" type="ORF">CLV55_101256</name>
</gene>